<dbReference type="STRING" id="47428.A0A284RYU4"/>
<reference evidence="2" key="1">
    <citation type="journal article" date="2017" name="Nat. Ecol. Evol.">
        <title>Genome expansion and lineage-specific genetic innovations in the forest pathogenic fungi Armillaria.</title>
        <authorList>
            <person name="Sipos G."/>
            <person name="Prasanna A.N."/>
            <person name="Walter M.C."/>
            <person name="O'Connor E."/>
            <person name="Balint B."/>
            <person name="Krizsan K."/>
            <person name="Kiss B."/>
            <person name="Hess J."/>
            <person name="Varga T."/>
            <person name="Slot J."/>
            <person name="Riley R."/>
            <person name="Boka B."/>
            <person name="Rigling D."/>
            <person name="Barry K."/>
            <person name="Lee J."/>
            <person name="Mihaltcheva S."/>
            <person name="LaButti K."/>
            <person name="Lipzen A."/>
            <person name="Waldron R."/>
            <person name="Moloney N.M."/>
            <person name="Sperisen C."/>
            <person name="Kredics L."/>
            <person name="Vagvoelgyi C."/>
            <person name="Patrignani A."/>
            <person name="Fitzpatrick D."/>
            <person name="Nagy I."/>
            <person name="Doyle S."/>
            <person name="Anderson J.B."/>
            <person name="Grigoriev I.V."/>
            <person name="Gueldener U."/>
            <person name="Muensterkoetter M."/>
            <person name="Nagy L.G."/>
        </authorList>
    </citation>
    <scope>NUCLEOTIDE SEQUENCE [LARGE SCALE GENOMIC DNA]</scope>
    <source>
        <strain evidence="2">C18/9</strain>
    </source>
</reference>
<evidence type="ECO:0000313" key="2">
    <source>
        <dbReference type="Proteomes" id="UP000219338"/>
    </source>
</evidence>
<evidence type="ECO:0000313" key="1">
    <source>
        <dbReference type="EMBL" id="SJL13943.1"/>
    </source>
</evidence>
<gene>
    <name evidence="1" type="ORF">ARMOST_17394</name>
</gene>
<proteinExistence type="predicted"/>
<protein>
    <submittedName>
        <fullName evidence="1">Uncharacterized protein</fullName>
    </submittedName>
</protein>
<sequence>MLDFVKRIKCWWKDFAKTQSEGTVPEGINRNAKLPPLPVFLTFVQHQALSTHGRITEYAVKDTIKSQFNSLFAIWQREALQPLSAVYRQQIFAYIDSEELQAIAPLCTDARPKFTLTAVDFEILVRAFFLDTGFRTVHMSIQMAYIISIQSLMTERPGDTPSTHSHLDFAIW</sequence>
<accession>A0A284RYU4</accession>
<name>A0A284RYU4_ARMOS</name>
<dbReference type="AlphaFoldDB" id="A0A284RYU4"/>
<dbReference type="Proteomes" id="UP000219338">
    <property type="component" value="Unassembled WGS sequence"/>
</dbReference>
<keyword evidence="2" id="KW-1185">Reference proteome</keyword>
<organism evidence="1 2">
    <name type="scientific">Armillaria ostoyae</name>
    <name type="common">Armillaria root rot fungus</name>
    <dbReference type="NCBI Taxonomy" id="47428"/>
    <lineage>
        <taxon>Eukaryota</taxon>
        <taxon>Fungi</taxon>
        <taxon>Dikarya</taxon>
        <taxon>Basidiomycota</taxon>
        <taxon>Agaricomycotina</taxon>
        <taxon>Agaricomycetes</taxon>
        <taxon>Agaricomycetidae</taxon>
        <taxon>Agaricales</taxon>
        <taxon>Marasmiineae</taxon>
        <taxon>Physalacriaceae</taxon>
        <taxon>Armillaria</taxon>
    </lineage>
</organism>
<dbReference type="EMBL" id="FUEG01000021">
    <property type="protein sequence ID" value="SJL13943.1"/>
    <property type="molecule type" value="Genomic_DNA"/>
</dbReference>
<dbReference type="OrthoDB" id="3006183at2759"/>